<dbReference type="PANTHER" id="PTHR43346">
    <property type="entry name" value="LIGAND BINDING DOMAIN PROTEIN, PUTATIVE (AFU_ORTHOLOGUE AFUA_6G14370)-RELATED"/>
    <property type="match status" value="1"/>
</dbReference>
<dbReference type="InterPro" id="IPR011051">
    <property type="entry name" value="RmlC_Cupin_sf"/>
</dbReference>
<dbReference type="PANTHER" id="PTHR43346:SF1">
    <property type="entry name" value="QUERCETIN 2,3-DIOXYGENASE-RELATED"/>
    <property type="match status" value="1"/>
</dbReference>
<dbReference type="InterPro" id="IPR013096">
    <property type="entry name" value="Cupin_2"/>
</dbReference>
<keyword evidence="3" id="KW-1185">Reference proteome</keyword>
<dbReference type="AlphaFoldDB" id="A0A4R3KXX7"/>
<reference evidence="2 3" key="1">
    <citation type="submission" date="2019-03" db="EMBL/GenBank/DDBJ databases">
        <title>Genomic Encyclopedia of Type Strains, Phase IV (KMG-IV): sequencing the most valuable type-strain genomes for metagenomic binning, comparative biology and taxonomic classification.</title>
        <authorList>
            <person name="Goeker M."/>
        </authorList>
    </citation>
    <scope>NUCLEOTIDE SEQUENCE [LARGE SCALE GENOMIC DNA]</scope>
    <source>
        <strain evidence="2 3">DSM 26752</strain>
    </source>
</reference>
<sequence>MCYNNKLEYHGNYWEYPINLIDYGPYPFVINIEKATEQNDYFRIALWTGEHLQLTLMSIDVGEDIGLEMHPNTDQFIRIEEGQGVVLMGNSMDNLTFQANVYDDYAIVIPAGTWHNVVNTGNTPMKLYSIYAPPEHPHGTIHKTKKEAEMEHNYY</sequence>
<protein>
    <submittedName>
        <fullName evidence="2">Mannose-6-phosphate isomerase-like protein (Cupin superfamily)</fullName>
    </submittedName>
</protein>
<dbReference type="GO" id="GO:0016853">
    <property type="term" value="F:isomerase activity"/>
    <property type="evidence" value="ECO:0007669"/>
    <property type="project" value="UniProtKB-KW"/>
</dbReference>
<dbReference type="SUPFAM" id="SSF51182">
    <property type="entry name" value="RmlC-like cupins"/>
    <property type="match status" value="1"/>
</dbReference>
<dbReference type="Proteomes" id="UP000294567">
    <property type="component" value="Unassembled WGS sequence"/>
</dbReference>
<dbReference type="Gene3D" id="2.60.120.10">
    <property type="entry name" value="Jelly Rolls"/>
    <property type="match status" value="1"/>
</dbReference>
<keyword evidence="2" id="KW-0413">Isomerase</keyword>
<evidence type="ECO:0000313" key="2">
    <source>
        <dbReference type="EMBL" id="TCS90810.1"/>
    </source>
</evidence>
<dbReference type="CDD" id="cd02223">
    <property type="entry name" value="cupin_Bh2720-like"/>
    <property type="match status" value="1"/>
</dbReference>
<accession>A0A4R3KXX7</accession>
<feature type="domain" description="Cupin type-2" evidence="1">
    <location>
        <begin position="56"/>
        <end position="131"/>
    </location>
</feature>
<organism evidence="2 3">
    <name type="scientific">Keratinibaculum paraultunense</name>
    <dbReference type="NCBI Taxonomy" id="1278232"/>
    <lineage>
        <taxon>Bacteria</taxon>
        <taxon>Bacillati</taxon>
        <taxon>Bacillota</taxon>
        <taxon>Tissierellia</taxon>
        <taxon>Tissierellales</taxon>
        <taxon>Tepidimicrobiaceae</taxon>
        <taxon>Keratinibaculum</taxon>
    </lineage>
</organism>
<dbReference type="OrthoDB" id="3231985at2"/>
<evidence type="ECO:0000313" key="3">
    <source>
        <dbReference type="Proteomes" id="UP000294567"/>
    </source>
</evidence>
<dbReference type="EMBL" id="SMAE01000003">
    <property type="protein sequence ID" value="TCS90810.1"/>
    <property type="molecule type" value="Genomic_DNA"/>
</dbReference>
<gene>
    <name evidence="2" type="ORF">EDD65_103121</name>
</gene>
<name>A0A4R3KXX7_9FIRM</name>
<proteinExistence type="predicted"/>
<dbReference type="RefSeq" id="WP_132026479.1">
    <property type="nucleotide sequence ID" value="NZ_CP068564.1"/>
</dbReference>
<comment type="caution">
    <text evidence="2">The sequence shown here is derived from an EMBL/GenBank/DDBJ whole genome shotgun (WGS) entry which is preliminary data.</text>
</comment>
<dbReference type="Pfam" id="PF07883">
    <property type="entry name" value="Cupin_2"/>
    <property type="match status" value="1"/>
</dbReference>
<dbReference type="InterPro" id="IPR052538">
    <property type="entry name" value="Flavonoid_dioxygenase-like"/>
</dbReference>
<dbReference type="InterPro" id="IPR014710">
    <property type="entry name" value="RmlC-like_jellyroll"/>
</dbReference>
<evidence type="ECO:0000259" key="1">
    <source>
        <dbReference type="Pfam" id="PF07883"/>
    </source>
</evidence>